<feature type="transmembrane region" description="Helical" evidence="5">
    <location>
        <begin position="119"/>
        <end position="141"/>
    </location>
</feature>
<dbReference type="InterPro" id="IPR036513">
    <property type="entry name" value="STAS_dom_sf"/>
</dbReference>
<comment type="subcellular location">
    <subcellularLocation>
        <location evidence="1">Membrane</location>
        <topology evidence="1">Multi-pass membrane protein</topology>
    </subcellularLocation>
</comment>
<dbReference type="CDD" id="cd07042">
    <property type="entry name" value="STAS_SulP_like_sulfate_transporter"/>
    <property type="match status" value="1"/>
</dbReference>
<feature type="transmembrane region" description="Helical" evidence="5">
    <location>
        <begin position="201"/>
        <end position="222"/>
    </location>
</feature>
<keyword evidence="8" id="KW-1185">Reference proteome</keyword>
<dbReference type="Proteomes" id="UP001519342">
    <property type="component" value="Unassembled WGS sequence"/>
</dbReference>
<dbReference type="Gene3D" id="3.30.750.24">
    <property type="entry name" value="STAS domain"/>
    <property type="match status" value="1"/>
</dbReference>
<evidence type="ECO:0000259" key="6">
    <source>
        <dbReference type="PROSITE" id="PS50801"/>
    </source>
</evidence>
<evidence type="ECO:0000256" key="2">
    <source>
        <dbReference type="ARBA" id="ARBA00022692"/>
    </source>
</evidence>
<feature type="transmembrane region" description="Helical" evidence="5">
    <location>
        <begin position="25"/>
        <end position="44"/>
    </location>
</feature>
<feature type="transmembrane region" description="Helical" evidence="5">
    <location>
        <begin position="242"/>
        <end position="267"/>
    </location>
</feature>
<dbReference type="PROSITE" id="PS50801">
    <property type="entry name" value="STAS"/>
    <property type="match status" value="1"/>
</dbReference>
<evidence type="ECO:0000256" key="5">
    <source>
        <dbReference type="SAM" id="Phobius"/>
    </source>
</evidence>
<evidence type="ECO:0000313" key="8">
    <source>
        <dbReference type="Proteomes" id="UP001519342"/>
    </source>
</evidence>
<organism evidence="7 8">
    <name type="scientific">Sedimentibacter acidaminivorans</name>
    <dbReference type="NCBI Taxonomy" id="913099"/>
    <lineage>
        <taxon>Bacteria</taxon>
        <taxon>Bacillati</taxon>
        <taxon>Bacillota</taxon>
        <taxon>Tissierellia</taxon>
        <taxon>Sedimentibacter</taxon>
    </lineage>
</organism>
<evidence type="ECO:0000313" key="7">
    <source>
        <dbReference type="EMBL" id="MBP1926639.1"/>
    </source>
</evidence>
<keyword evidence="4 5" id="KW-0472">Membrane</keyword>
<protein>
    <submittedName>
        <fullName evidence="7">SulP family sulfate permease</fullName>
    </submittedName>
</protein>
<feature type="transmembrane region" description="Helical" evidence="5">
    <location>
        <begin position="94"/>
        <end position="112"/>
    </location>
</feature>
<proteinExistence type="predicted"/>
<gene>
    <name evidence="7" type="ORF">J2Z76_002508</name>
</gene>
<dbReference type="Pfam" id="PF01740">
    <property type="entry name" value="STAS"/>
    <property type="match status" value="1"/>
</dbReference>
<evidence type="ECO:0000256" key="1">
    <source>
        <dbReference type="ARBA" id="ARBA00004141"/>
    </source>
</evidence>
<reference evidence="7 8" key="1">
    <citation type="submission" date="2021-03" db="EMBL/GenBank/DDBJ databases">
        <title>Genomic Encyclopedia of Type Strains, Phase IV (KMG-IV): sequencing the most valuable type-strain genomes for metagenomic binning, comparative biology and taxonomic classification.</title>
        <authorList>
            <person name="Goeker M."/>
        </authorList>
    </citation>
    <scope>NUCLEOTIDE SEQUENCE [LARGE SCALE GENOMIC DNA]</scope>
    <source>
        <strain evidence="7 8">DSM 24004</strain>
    </source>
</reference>
<feature type="transmembrane region" description="Helical" evidence="5">
    <location>
        <begin position="288"/>
        <end position="312"/>
    </location>
</feature>
<dbReference type="Pfam" id="PF00916">
    <property type="entry name" value="Sulfate_transp"/>
    <property type="match status" value="1"/>
</dbReference>
<evidence type="ECO:0000256" key="3">
    <source>
        <dbReference type="ARBA" id="ARBA00022989"/>
    </source>
</evidence>
<dbReference type="SUPFAM" id="SSF52091">
    <property type="entry name" value="SpoIIaa-like"/>
    <property type="match status" value="1"/>
</dbReference>
<comment type="caution">
    <text evidence="7">The sequence shown here is derived from an EMBL/GenBank/DDBJ whole genome shotgun (WGS) entry which is preliminary data.</text>
</comment>
<feature type="transmembrane region" description="Helical" evidence="5">
    <location>
        <begin position="377"/>
        <end position="409"/>
    </location>
</feature>
<dbReference type="EMBL" id="JAGGKS010000007">
    <property type="protein sequence ID" value="MBP1926639.1"/>
    <property type="molecule type" value="Genomic_DNA"/>
</dbReference>
<dbReference type="InterPro" id="IPR011547">
    <property type="entry name" value="SLC26A/SulP_dom"/>
</dbReference>
<accession>A0ABS4GG18</accession>
<dbReference type="RefSeq" id="WP_209512364.1">
    <property type="nucleotide sequence ID" value="NZ_JAGGKS010000007.1"/>
</dbReference>
<feature type="transmembrane region" description="Helical" evidence="5">
    <location>
        <begin position="332"/>
        <end position="357"/>
    </location>
</feature>
<dbReference type="InterPro" id="IPR002645">
    <property type="entry name" value="STAS_dom"/>
</dbReference>
<feature type="transmembrane region" description="Helical" evidence="5">
    <location>
        <begin position="172"/>
        <end position="189"/>
    </location>
</feature>
<sequence length="548" mass="59095">MVAQFFQDLKLEFNGYNKKRLLQDVMAGLTVTAVALPLALAFGVSSGADAAAGLITAIIAGILIGGLSGASYQISGPTGAMTAILLTLSIKHGIDGVFIAGLISGIILLLAATFHFGRLVSFIPSSVITGFTSGIAIIIALGQVDNFFGTVSYGENAINKIFSYGELGFSPNIYAVFFSFLVIIIMVLWPKKWNSKFPSSLAGIIVALLINWIFDLPVNVVGEIPKTLFPQSRLSFEAISFAQLQTFMGPALSIAMLGMIESLLCGASAGKMKNEKLNADRELVAQGIGNIIIPFFGGVPATAAIARTSVAIKSGGQTRLVSIFHSVGLLGSMFLLGSVMSMIPLSALAGVLIMTAWRMNEWNEIKYIFNKKFGISIIEFSVTMVATVMFDLTIAILIGVFIAIVLFVIRNCELKIDVSDVDLNRMSGHDISTDHTYTKMVYLTGPLFFVTKDKLIQAVGQLNDAKNIIFSMRAVTSIDESVVCEFEKIVSKYSSDNVKVLFCGVQDNVKTMFNRVGLTDKLGEDSFYWDAVRAIKSLEDSEIKDSIA</sequence>
<keyword evidence="2 5" id="KW-0812">Transmembrane</keyword>
<feature type="domain" description="STAS" evidence="6">
    <location>
        <begin position="440"/>
        <end position="538"/>
    </location>
</feature>
<evidence type="ECO:0000256" key="4">
    <source>
        <dbReference type="ARBA" id="ARBA00023136"/>
    </source>
</evidence>
<dbReference type="InterPro" id="IPR001902">
    <property type="entry name" value="SLC26A/SulP_fam"/>
</dbReference>
<name>A0ABS4GG18_9FIRM</name>
<feature type="transmembrane region" description="Helical" evidence="5">
    <location>
        <begin position="51"/>
        <end position="74"/>
    </location>
</feature>
<dbReference type="PANTHER" id="PTHR11814">
    <property type="entry name" value="SULFATE TRANSPORTER"/>
    <property type="match status" value="1"/>
</dbReference>
<keyword evidence="3 5" id="KW-1133">Transmembrane helix</keyword>